<keyword evidence="1" id="KW-0479">Metal-binding</keyword>
<evidence type="ECO:0000313" key="4">
    <source>
        <dbReference type="EMBL" id="KAK9043826.1"/>
    </source>
</evidence>
<dbReference type="Proteomes" id="UP001396334">
    <property type="component" value="Unassembled WGS sequence"/>
</dbReference>
<accession>A0ABR2U264</accession>
<reference evidence="4 5" key="1">
    <citation type="journal article" date="2024" name="G3 (Bethesda)">
        <title>Genome assembly of Hibiscus sabdariffa L. provides insights into metabolisms of medicinal natural products.</title>
        <authorList>
            <person name="Kim T."/>
        </authorList>
    </citation>
    <scope>NUCLEOTIDE SEQUENCE [LARGE SCALE GENOMIC DNA]</scope>
    <source>
        <strain evidence="4">TK-2024</strain>
        <tissue evidence="4">Old leaves</tissue>
    </source>
</reference>
<dbReference type="Pfam" id="PF03171">
    <property type="entry name" value="2OG-FeII_Oxy"/>
    <property type="match status" value="1"/>
</dbReference>
<gene>
    <name evidence="4" type="ORF">V6N11_072154</name>
</gene>
<evidence type="ECO:0000256" key="1">
    <source>
        <dbReference type="ARBA" id="ARBA00022723"/>
    </source>
</evidence>
<dbReference type="InterPro" id="IPR050295">
    <property type="entry name" value="Plant_2OG-oxidoreductases"/>
</dbReference>
<evidence type="ECO:0000259" key="3">
    <source>
        <dbReference type="Pfam" id="PF03171"/>
    </source>
</evidence>
<dbReference type="SUPFAM" id="SSF51197">
    <property type="entry name" value="Clavaminate synthase-like"/>
    <property type="match status" value="1"/>
</dbReference>
<evidence type="ECO:0000256" key="2">
    <source>
        <dbReference type="ARBA" id="ARBA00023004"/>
    </source>
</evidence>
<dbReference type="PANTHER" id="PTHR47991">
    <property type="entry name" value="OXOGLUTARATE/IRON-DEPENDENT DIOXYGENASE"/>
    <property type="match status" value="1"/>
</dbReference>
<sequence length="104" mass="11485">MKTLCNKIVGIILGSLGLTHEDDMKWFQPQNGSDQTQCLFHLNYYPVCPDPDQAMRLAPHTNTSFIALLNQSNINGLQVYQDGAGWVPIEPIEGALVVNVGDLM</sequence>
<evidence type="ECO:0000313" key="5">
    <source>
        <dbReference type="Proteomes" id="UP001396334"/>
    </source>
</evidence>
<keyword evidence="5" id="KW-1185">Reference proteome</keyword>
<keyword evidence="2" id="KW-0408">Iron</keyword>
<proteinExistence type="predicted"/>
<name>A0ABR2U264_9ROSI</name>
<comment type="caution">
    <text evidence="4">The sequence shown here is derived from an EMBL/GenBank/DDBJ whole genome shotgun (WGS) entry which is preliminary data.</text>
</comment>
<dbReference type="InterPro" id="IPR044861">
    <property type="entry name" value="IPNS-like_FE2OG_OXY"/>
</dbReference>
<dbReference type="InterPro" id="IPR027443">
    <property type="entry name" value="IPNS-like_sf"/>
</dbReference>
<feature type="domain" description="Isopenicillin N synthase-like Fe(2+) 2OG dioxygenase" evidence="3">
    <location>
        <begin position="38"/>
        <end position="103"/>
    </location>
</feature>
<organism evidence="4 5">
    <name type="scientific">Hibiscus sabdariffa</name>
    <name type="common">roselle</name>
    <dbReference type="NCBI Taxonomy" id="183260"/>
    <lineage>
        <taxon>Eukaryota</taxon>
        <taxon>Viridiplantae</taxon>
        <taxon>Streptophyta</taxon>
        <taxon>Embryophyta</taxon>
        <taxon>Tracheophyta</taxon>
        <taxon>Spermatophyta</taxon>
        <taxon>Magnoliopsida</taxon>
        <taxon>eudicotyledons</taxon>
        <taxon>Gunneridae</taxon>
        <taxon>Pentapetalae</taxon>
        <taxon>rosids</taxon>
        <taxon>malvids</taxon>
        <taxon>Malvales</taxon>
        <taxon>Malvaceae</taxon>
        <taxon>Malvoideae</taxon>
        <taxon>Hibiscus</taxon>
    </lineage>
</organism>
<dbReference type="Gene3D" id="2.60.120.330">
    <property type="entry name" value="B-lactam Antibiotic, Isopenicillin N Synthase, Chain"/>
    <property type="match status" value="1"/>
</dbReference>
<protein>
    <recommendedName>
        <fullName evidence="3">Isopenicillin N synthase-like Fe(2+) 2OG dioxygenase domain-containing protein</fullName>
    </recommendedName>
</protein>
<dbReference type="EMBL" id="JBBPBN010000003">
    <property type="protein sequence ID" value="KAK9043826.1"/>
    <property type="molecule type" value="Genomic_DNA"/>
</dbReference>